<evidence type="ECO:0000313" key="12">
    <source>
        <dbReference type="Proteomes" id="UP000249169"/>
    </source>
</evidence>
<name>A0A328CCM5_9DELT</name>
<evidence type="ECO:0000256" key="8">
    <source>
        <dbReference type="ARBA" id="ARBA00030128"/>
    </source>
</evidence>
<dbReference type="AlphaFoldDB" id="A0A328CCM5"/>
<comment type="caution">
    <text evidence="11">The sequence shown here is derived from an EMBL/GenBank/DDBJ whole genome shotgun (WGS) entry which is preliminary data.</text>
</comment>
<evidence type="ECO:0000256" key="1">
    <source>
        <dbReference type="ARBA" id="ARBA00005790"/>
    </source>
</evidence>
<keyword evidence="6 9" id="KW-0418">Kinase</keyword>
<dbReference type="InterPro" id="IPR008144">
    <property type="entry name" value="Guanylate_kin-like_dom"/>
</dbReference>
<evidence type="ECO:0000256" key="3">
    <source>
        <dbReference type="ARBA" id="ARBA00016296"/>
    </source>
</evidence>
<dbReference type="PROSITE" id="PS50052">
    <property type="entry name" value="GUANYLATE_KINASE_2"/>
    <property type="match status" value="1"/>
</dbReference>
<dbReference type="Pfam" id="PF00625">
    <property type="entry name" value="Guanylate_kin"/>
    <property type="match status" value="1"/>
</dbReference>
<dbReference type="Proteomes" id="UP000249169">
    <property type="component" value="Unassembled WGS sequence"/>
</dbReference>
<dbReference type="OrthoDB" id="9808150at2"/>
<evidence type="ECO:0000256" key="7">
    <source>
        <dbReference type="ARBA" id="ARBA00022840"/>
    </source>
</evidence>
<evidence type="ECO:0000256" key="4">
    <source>
        <dbReference type="ARBA" id="ARBA00022679"/>
    </source>
</evidence>
<evidence type="ECO:0000256" key="5">
    <source>
        <dbReference type="ARBA" id="ARBA00022741"/>
    </source>
</evidence>
<keyword evidence="9" id="KW-0963">Cytoplasm</keyword>
<dbReference type="SMART" id="SM00072">
    <property type="entry name" value="GuKc"/>
    <property type="match status" value="1"/>
</dbReference>
<reference evidence="11 12" key="1">
    <citation type="submission" date="2018-05" db="EMBL/GenBank/DDBJ databases">
        <title>Lujinxingia marina gen. nov. sp. nov., a new facultative anaerobic member of the class Deltaproteobacteria, and proposal of Lujinxingaceae fam. nov.</title>
        <authorList>
            <person name="Li C.-M."/>
        </authorList>
    </citation>
    <scope>NUCLEOTIDE SEQUENCE [LARGE SCALE GENOMIC DNA]</scope>
    <source>
        <strain evidence="11 12">B210</strain>
    </source>
</reference>
<keyword evidence="7 9" id="KW-0067">ATP-binding</keyword>
<keyword evidence="12" id="KW-1185">Reference proteome</keyword>
<dbReference type="InterPro" id="IPR020590">
    <property type="entry name" value="Guanylate_kinase_CS"/>
</dbReference>
<keyword evidence="4 9" id="KW-0808">Transferase</keyword>
<dbReference type="PROSITE" id="PS00856">
    <property type="entry name" value="GUANYLATE_KINASE_1"/>
    <property type="match status" value="1"/>
</dbReference>
<dbReference type="CDD" id="cd00071">
    <property type="entry name" value="GMPK"/>
    <property type="match status" value="1"/>
</dbReference>
<dbReference type="SUPFAM" id="SSF52540">
    <property type="entry name" value="P-loop containing nucleoside triphosphate hydrolases"/>
    <property type="match status" value="1"/>
</dbReference>
<dbReference type="NCBIfam" id="TIGR03263">
    <property type="entry name" value="guanyl_kin"/>
    <property type="match status" value="1"/>
</dbReference>
<protein>
    <recommendedName>
        <fullName evidence="3 9">Guanylate kinase</fullName>
        <ecNumber evidence="2 9">2.7.4.8</ecNumber>
    </recommendedName>
    <alternativeName>
        <fullName evidence="8 9">GMP kinase</fullName>
    </alternativeName>
</protein>
<organism evidence="11 12">
    <name type="scientific">Lujinxingia litoralis</name>
    <dbReference type="NCBI Taxonomy" id="2211119"/>
    <lineage>
        <taxon>Bacteria</taxon>
        <taxon>Deltaproteobacteria</taxon>
        <taxon>Bradymonadales</taxon>
        <taxon>Lujinxingiaceae</taxon>
        <taxon>Lujinxingia</taxon>
    </lineage>
</organism>
<accession>A0A328CCM5</accession>
<evidence type="ECO:0000259" key="10">
    <source>
        <dbReference type="PROSITE" id="PS50052"/>
    </source>
</evidence>
<gene>
    <name evidence="9" type="primary">gmk</name>
    <name evidence="11" type="ORF">DL240_04545</name>
</gene>
<dbReference type="GO" id="GO:0005524">
    <property type="term" value="F:ATP binding"/>
    <property type="evidence" value="ECO:0007669"/>
    <property type="project" value="UniProtKB-UniRule"/>
</dbReference>
<dbReference type="HAMAP" id="MF_00328">
    <property type="entry name" value="Guanylate_kinase"/>
    <property type="match status" value="1"/>
</dbReference>
<dbReference type="RefSeq" id="WP_111728658.1">
    <property type="nucleotide sequence ID" value="NZ_QHKO01000001.1"/>
</dbReference>
<dbReference type="FunFam" id="3.30.63.10:FF:000002">
    <property type="entry name" value="Guanylate kinase 1"/>
    <property type="match status" value="1"/>
</dbReference>
<dbReference type="PANTHER" id="PTHR23117:SF13">
    <property type="entry name" value="GUANYLATE KINASE"/>
    <property type="match status" value="1"/>
</dbReference>
<comment type="subcellular location">
    <subcellularLocation>
        <location evidence="9">Cytoplasm</location>
    </subcellularLocation>
</comment>
<evidence type="ECO:0000256" key="9">
    <source>
        <dbReference type="HAMAP-Rule" id="MF_00328"/>
    </source>
</evidence>
<comment type="catalytic activity">
    <reaction evidence="9">
        <text>GMP + ATP = GDP + ADP</text>
        <dbReference type="Rhea" id="RHEA:20780"/>
        <dbReference type="ChEBI" id="CHEBI:30616"/>
        <dbReference type="ChEBI" id="CHEBI:58115"/>
        <dbReference type="ChEBI" id="CHEBI:58189"/>
        <dbReference type="ChEBI" id="CHEBI:456216"/>
        <dbReference type="EC" id="2.7.4.8"/>
    </reaction>
</comment>
<dbReference type="PANTHER" id="PTHR23117">
    <property type="entry name" value="GUANYLATE KINASE-RELATED"/>
    <property type="match status" value="1"/>
</dbReference>
<dbReference type="InterPro" id="IPR027417">
    <property type="entry name" value="P-loop_NTPase"/>
</dbReference>
<dbReference type="InterPro" id="IPR008145">
    <property type="entry name" value="GK/Ca_channel_bsu"/>
</dbReference>
<dbReference type="EC" id="2.7.4.8" evidence="2 9"/>
<comment type="similarity">
    <text evidence="1 9">Belongs to the guanylate kinase family.</text>
</comment>
<evidence type="ECO:0000256" key="2">
    <source>
        <dbReference type="ARBA" id="ARBA00012961"/>
    </source>
</evidence>
<sequence length="203" mass="22721">MAEQGVLLIVCGPSGVGKTSLCQALLKARPRLTPSVSYTTRARRGDEVDGQAYHFVDVARFEEMVERGAFAEWANVHGNYYGTSSEVIEAAWQQGHDVLFDIDYQGAKQLKERYPHATSVLVAPPDMKTLEGRLRGRGTDAPEVIARRLKAARHELAQHELFEFLLENRDFDQALGALISVYDSARHARALKVDWLNRLLDQG</sequence>
<feature type="binding site" evidence="9">
    <location>
        <begin position="12"/>
        <end position="19"/>
    </location>
    <ligand>
        <name>ATP</name>
        <dbReference type="ChEBI" id="CHEBI:30616"/>
    </ligand>
</feature>
<dbReference type="Gene3D" id="3.40.50.300">
    <property type="entry name" value="P-loop containing nucleotide triphosphate hydrolases"/>
    <property type="match status" value="1"/>
</dbReference>
<evidence type="ECO:0000313" key="11">
    <source>
        <dbReference type="EMBL" id="RAL25486.1"/>
    </source>
</evidence>
<dbReference type="InterPro" id="IPR017665">
    <property type="entry name" value="Guanylate_kinase"/>
</dbReference>
<dbReference type="GO" id="GO:0004385">
    <property type="term" value="F:GMP kinase activity"/>
    <property type="evidence" value="ECO:0007669"/>
    <property type="project" value="UniProtKB-UniRule"/>
</dbReference>
<feature type="domain" description="Guanylate kinase-like" evidence="10">
    <location>
        <begin position="5"/>
        <end position="183"/>
    </location>
</feature>
<comment type="function">
    <text evidence="9">Essential for recycling GMP and indirectly, cGMP.</text>
</comment>
<dbReference type="Gene3D" id="3.30.63.10">
    <property type="entry name" value="Guanylate Kinase phosphate binding domain"/>
    <property type="match status" value="1"/>
</dbReference>
<keyword evidence="5 9" id="KW-0547">Nucleotide-binding</keyword>
<dbReference type="GO" id="GO:0005829">
    <property type="term" value="C:cytosol"/>
    <property type="evidence" value="ECO:0007669"/>
    <property type="project" value="TreeGrafter"/>
</dbReference>
<proteinExistence type="inferred from homology"/>
<dbReference type="EMBL" id="QHKO01000001">
    <property type="protein sequence ID" value="RAL25486.1"/>
    <property type="molecule type" value="Genomic_DNA"/>
</dbReference>
<evidence type="ECO:0000256" key="6">
    <source>
        <dbReference type="ARBA" id="ARBA00022777"/>
    </source>
</evidence>